<evidence type="ECO:0000313" key="1">
    <source>
        <dbReference type="EMBL" id="GGI52480.1"/>
    </source>
</evidence>
<keyword evidence="2" id="KW-1185">Reference proteome</keyword>
<accession>A0A917JB46</accession>
<dbReference type="RefSeq" id="WP_229747212.1">
    <property type="nucleotide sequence ID" value="NZ_BMDO01000013.1"/>
</dbReference>
<comment type="caution">
    <text evidence="1">The sequence shown here is derived from an EMBL/GenBank/DDBJ whole genome shotgun (WGS) entry which is preliminary data.</text>
</comment>
<dbReference type="AlphaFoldDB" id="A0A917JB46"/>
<reference evidence="1" key="1">
    <citation type="journal article" date="2014" name="Int. J. Syst. Evol. Microbiol.">
        <title>Complete genome sequence of Corynebacterium casei LMG S-19264T (=DSM 44701T), isolated from a smear-ripened cheese.</title>
        <authorList>
            <consortium name="US DOE Joint Genome Institute (JGI-PGF)"/>
            <person name="Walter F."/>
            <person name="Albersmeier A."/>
            <person name="Kalinowski J."/>
            <person name="Ruckert C."/>
        </authorList>
    </citation>
    <scope>NUCLEOTIDE SEQUENCE</scope>
    <source>
        <strain evidence="1">CCM 8711</strain>
    </source>
</reference>
<sequence length="202" mass="22746">MKHVIPFQNSHDAVTTLDNGGRFYNLFSEANNGQISTQEVARVAGLFTDKQKIVLYFAISIGRLKAPFQDIVKSAFTEIMKQAYERYKPQELPASVALTQGVISSNAIITGIPKMVESKRDFKGFIFVPPGVMIPIIDRYDIYEMRDHEHAEPLLIAHARGPQKLPEEMIRVAGVLKEIKLKVDGVETKKMFLEALYYADGD</sequence>
<dbReference type="Proteomes" id="UP000662074">
    <property type="component" value="Unassembled WGS sequence"/>
</dbReference>
<evidence type="ECO:0000313" key="2">
    <source>
        <dbReference type="Proteomes" id="UP000662074"/>
    </source>
</evidence>
<dbReference type="EMBL" id="BMDO01000013">
    <property type="protein sequence ID" value="GGI52480.1"/>
    <property type="molecule type" value="Genomic_DNA"/>
</dbReference>
<reference evidence="1" key="2">
    <citation type="submission" date="2020-09" db="EMBL/GenBank/DDBJ databases">
        <authorList>
            <person name="Sun Q."/>
            <person name="Sedlacek I."/>
        </authorList>
    </citation>
    <scope>NUCLEOTIDE SEQUENCE</scope>
    <source>
        <strain evidence="1">CCM 8711</strain>
    </source>
</reference>
<organism evidence="1 2">
    <name type="scientific">Mucilaginibacter galii</name>
    <dbReference type="NCBI Taxonomy" id="2005073"/>
    <lineage>
        <taxon>Bacteria</taxon>
        <taxon>Pseudomonadati</taxon>
        <taxon>Bacteroidota</taxon>
        <taxon>Sphingobacteriia</taxon>
        <taxon>Sphingobacteriales</taxon>
        <taxon>Sphingobacteriaceae</taxon>
        <taxon>Mucilaginibacter</taxon>
    </lineage>
</organism>
<proteinExistence type="predicted"/>
<name>A0A917JB46_9SPHI</name>
<gene>
    <name evidence="1" type="ORF">GCM10011425_36920</name>
</gene>
<protein>
    <submittedName>
        <fullName evidence="1">Uncharacterized protein</fullName>
    </submittedName>
</protein>